<organism evidence="2 3">
    <name type="scientific">Decorospora gaudefroyi</name>
    <dbReference type="NCBI Taxonomy" id="184978"/>
    <lineage>
        <taxon>Eukaryota</taxon>
        <taxon>Fungi</taxon>
        <taxon>Dikarya</taxon>
        <taxon>Ascomycota</taxon>
        <taxon>Pezizomycotina</taxon>
        <taxon>Dothideomycetes</taxon>
        <taxon>Pleosporomycetidae</taxon>
        <taxon>Pleosporales</taxon>
        <taxon>Pleosporineae</taxon>
        <taxon>Pleosporaceae</taxon>
        <taxon>Decorospora</taxon>
    </lineage>
</organism>
<evidence type="ECO:0000313" key="3">
    <source>
        <dbReference type="Proteomes" id="UP000800040"/>
    </source>
</evidence>
<proteinExistence type="predicted"/>
<reference evidence="2" key="1">
    <citation type="submission" date="2020-01" db="EMBL/GenBank/DDBJ databases">
        <authorList>
            <consortium name="DOE Joint Genome Institute"/>
            <person name="Haridas S."/>
            <person name="Albert R."/>
            <person name="Binder M."/>
            <person name="Bloem J."/>
            <person name="Labutti K."/>
            <person name="Salamov A."/>
            <person name="Andreopoulos B."/>
            <person name="Baker S.E."/>
            <person name="Barry K."/>
            <person name="Bills G."/>
            <person name="Bluhm B.H."/>
            <person name="Cannon C."/>
            <person name="Castanera R."/>
            <person name="Culley D.E."/>
            <person name="Daum C."/>
            <person name="Ezra D."/>
            <person name="Gonzalez J.B."/>
            <person name="Henrissat B."/>
            <person name="Kuo A."/>
            <person name="Liang C."/>
            <person name="Lipzen A."/>
            <person name="Lutzoni F."/>
            <person name="Magnuson J."/>
            <person name="Mondo S."/>
            <person name="Nolan M."/>
            <person name="Ohm R."/>
            <person name="Pangilinan J."/>
            <person name="Park H.-J."/>
            <person name="Ramirez L."/>
            <person name="Alfaro M."/>
            <person name="Sun H."/>
            <person name="Tritt A."/>
            <person name="Yoshinaga Y."/>
            <person name="Zwiers L.-H."/>
            <person name="Turgeon B.G."/>
            <person name="Goodwin S.B."/>
            <person name="Spatafora J.W."/>
            <person name="Crous P.W."/>
            <person name="Grigoriev I.V."/>
        </authorList>
    </citation>
    <scope>NUCLEOTIDE SEQUENCE</scope>
    <source>
        <strain evidence="2">P77</strain>
    </source>
</reference>
<evidence type="ECO:0000313" key="2">
    <source>
        <dbReference type="EMBL" id="KAF1835613.1"/>
    </source>
</evidence>
<keyword evidence="3" id="KW-1185">Reference proteome</keyword>
<dbReference type="EMBL" id="ML975284">
    <property type="protein sequence ID" value="KAF1835613.1"/>
    <property type="molecule type" value="Genomic_DNA"/>
</dbReference>
<gene>
    <name evidence="2" type="ORF">BDW02DRAFT_567789</name>
</gene>
<evidence type="ECO:0000256" key="1">
    <source>
        <dbReference type="SAM" id="SignalP"/>
    </source>
</evidence>
<dbReference type="AlphaFoldDB" id="A0A6A5KPS2"/>
<dbReference type="Proteomes" id="UP000800040">
    <property type="component" value="Unassembled WGS sequence"/>
</dbReference>
<protein>
    <submittedName>
        <fullName evidence="2">Uncharacterized protein</fullName>
    </submittedName>
</protein>
<feature type="chain" id="PRO_5025695145" evidence="1">
    <location>
        <begin position="21"/>
        <end position="82"/>
    </location>
</feature>
<accession>A0A6A5KPS2</accession>
<sequence>MRHALLSLLLFAISTTNVLCATYTRQPHASKAARKAFRDIESVFKRKDSCGTWAFECGDYGLCCPLAEHCVSTPESIHQFRR</sequence>
<keyword evidence="1" id="KW-0732">Signal</keyword>
<feature type="signal peptide" evidence="1">
    <location>
        <begin position="1"/>
        <end position="20"/>
    </location>
</feature>
<name>A0A6A5KPS2_9PLEO</name>